<dbReference type="GO" id="GO:0004536">
    <property type="term" value="F:DNA nuclease activity"/>
    <property type="evidence" value="ECO:0007669"/>
    <property type="project" value="InterPro"/>
</dbReference>
<dbReference type="Gene3D" id="3.20.20.140">
    <property type="entry name" value="Metal-dependent hydrolases"/>
    <property type="match status" value="1"/>
</dbReference>
<dbReference type="GO" id="GO:0046872">
    <property type="term" value="F:metal ion binding"/>
    <property type="evidence" value="ECO:0007669"/>
    <property type="project" value="UniProtKB-KW"/>
</dbReference>
<sequence length="269" mass="30137">MLIDTHCHLTDKKLVNQVSEVISRARKAGVEKILVPTGGLLDGKKAIEIALKHEGVWAMVGIHPEVLVGETTPEYRDEWLAAGGDWTNRLRELAESSSKVIGIGEIGLDFYYDKERRSREIQMRLFQEQLELAMELVLPVVIHMRGAETEMTQVLTQMERLPRGQLHCWAGSDLLLELVLKKGFCVSFCGNITYKSAGDLRELIQKVPLDKLLLETDSPYLAPEPVRGSLNEPINVTILVEYIAKLLGIDPETLINQTTENAECLFFAG</sequence>
<evidence type="ECO:0008006" key="6">
    <source>
        <dbReference type="Google" id="ProtNLM"/>
    </source>
</evidence>
<dbReference type="InterPro" id="IPR015991">
    <property type="entry name" value="TatD/YcfH-like"/>
</dbReference>
<keyword evidence="1 3" id="KW-0479">Metal-binding</keyword>
<gene>
    <name evidence="4" type="ORF">A2703_01315</name>
</gene>
<dbReference type="FunFam" id="3.20.20.140:FF:000005">
    <property type="entry name" value="TatD family hydrolase"/>
    <property type="match status" value="1"/>
</dbReference>
<dbReference type="AlphaFoldDB" id="A0A1F5EUI3"/>
<dbReference type="EMBL" id="MFAG01000041">
    <property type="protein sequence ID" value="OGD71059.1"/>
    <property type="molecule type" value="Genomic_DNA"/>
</dbReference>
<dbReference type="InterPro" id="IPR018228">
    <property type="entry name" value="DNase_TatD-rel_CS"/>
</dbReference>
<feature type="binding site" evidence="3">
    <location>
        <position position="143"/>
    </location>
    <ligand>
        <name>a divalent metal cation</name>
        <dbReference type="ChEBI" id="CHEBI:60240"/>
        <label>2</label>
    </ligand>
</feature>
<protein>
    <recommendedName>
        <fullName evidence="6">Hydrolase TatD</fullName>
    </recommendedName>
</protein>
<dbReference type="PIRSF" id="PIRSF005902">
    <property type="entry name" value="DNase_TatD"/>
    <property type="match status" value="1"/>
</dbReference>
<dbReference type="STRING" id="1817722.A2703_01315"/>
<organism evidence="4 5">
    <name type="scientific">Candidatus Collierbacteria bacterium RIFCSPHIGHO2_01_FULL_50_25</name>
    <dbReference type="NCBI Taxonomy" id="1817722"/>
    <lineage>
        <taxon>Bacteria</taxon>
        <taxon>Candidatus Collieribacteriota</taxon>
    </lineage>
</organism>
<dbReference type="PROSITE" id="PS01091">
    <property type="entry name" value="TATD_3"/>
    <property type="match status" value="1"/>
</dbReference>
<reference evidence="4 5" key="1">
    <citation type="journal article" date="2016" name="Nat. Commun.">
        <title>Thousands of microbial genomes shed light on interconnected biogeochemical processes in an aquifer system.</title>
        <authorList>
            <person name="Anantharaman K."/>
            <person name="Brown C.T."/>
            <person name="Hug L.A."/>
            <person name="Sharon I."/>
            <person name="Castelle C.J."/>
            <person name="Probst A.J."/>
            <person name="Thomas B.C."/>
            <person name="Singh A."/>
            <person name="Wilkins M.J."/>
            <person name="Karaoz U."/>
            <person name="Brodie E.L."/>
            <person name="Williams K.H."/>
            <person name="Hubbard S.S."/>
            <person name="Banfield J.F."/>
        </authorList>
    </citation>
    <scope>NUCLEOTIDE SEQUENCE [LARGE SCALE GENOMIC DNA]</scope>
</reference>
<dbReference type="Proteomes" id="UP000177979">
    <property type="component" value="Unassembled WGS sequence"/>
</dbReference>
<dbReference type="CDD" id="cd01310">
    <property type="entry name" value="TatD_DNAse"/>
    <property type="match status" value="1"/>
</dbReference>
<proteinExistence type="predicted"/>
<feature type="binding site" evidence="3">
    <location>
        <position position="167"/>
    </location>
    <ligand>
        <name>a divalent metal cation</name>
        <dbReference type="ChEBI" id="CHEBI:60240"/>
        <label>2</label>
    </ligand>
</feature>
<accession>A0A1F5EUI3</accession>
<dbReference type="PANTHER" id="PTHR46124:SF2">
    <property type="entry name" value="D-AMINOACYL-TRNA DEACYLASE"/>
    <property type="match status" value="1"/>
</dbReference>
<dbReference type="InterPro" id="IPR032466">
    <property type="entry name" value="Metal_Hydrolase"/>
</dbReference>
<feature type="binding site" evidence="3">
    <location>
        <position position="8"/>
    </location>
    <ligand>
        <name>a divalent metal cation</name>
        <dbReference type="ChEBI" id="CHEBI:60240"/>
        <label>1</label>
    </ligand>
</feature>
<dbReference type="InterPro" id="IPR001130">
    <property type="entry name" value="TatD-like"/>
</dbReference>
<keyword evidence="2" id="KW-0378">Hydrolase</keyword>
<name>A0A1F5EUI3_9BACT</name>
<feature type="binding site" evidence="3">
    <location>
        <position position="6"/>
    </location>
    <ligand>
        <name>a divalent metal cation</name>
        <dbReference type="ChEBI" id="CHEBI:60240"/>
        <label>1</label>
    </ligand>
</feature>
<evidence type="ECO:0000256" key="3">
    <source>
        <dbReference type="PIRSR" id="PIRSR005902-1"/>
    </source>
</evidence>
<dbReference type="Pfam" id="PF01026">
    <property type="entry name" value="TatD_DNase"/>
    <property type="match status" value="1"/>
</dbReference>
<dbReference type="SUPFAM" id="SSF51556">
    <property type="entry name" value="Metallo-dependent hydrolases"/>
    <property type="match status" value="1"/>
</dbReference>
<feature type="binding site" evidence="3">
    <location>
        <position position="105"/>
    </location>
    <ligand>
        <name>a divalent metal cation</name>
        <dbReference type="ChEBI" id="CHEBI:60240"/>
        <label>1</label>
    </ligand>
</feature>
<feature type="binding site" evidence="3">
    <location>
        <position position="217"/>
    </location>
    <ligand>
        <name>a divalent metal cation</name>
        <dbReference type="ChEBI" id="CHEBI:60240"/>
        <label>1</label>
    </ligand>
</feature>
<dbReference type="GO" id="GO:0016788">
    <property type="term" value="F:hydrolase activity, acting on ester bonds"/>
    <property type="evidence" value="ECO:0007669"/>
    <property type="project" value="InterPro"/>
</dbReference>
<evidence type="ECO:0000313" key="4">
    <source>
        <dbReference type="EMBL" id="OGD71059.1"/>
    </source>
</evidence>
<comment type="caution">
    <text evidence="4">The sequence shown here is derived from an EMBL/GenBank/DDBJ whole genome shotgun (WGS) entry which is preliminary data.</text>
</comment>
<evidence type="ECO:0000256" key="2">
    <source>
        <dbReference type="ARBA" id="ARBA00022801"/>
    </source>
</evidence>
<dbReference type="NCBIfam" id="TIGR00010">
    <property type="entry name" value="YchF/TatD family DNA exonuclease"/>
    <property type="match status" value="1"/>
</dbReference>
<evidence type="ECO:0000313" key="5">
    <source>
        <dbReference type="Proteomes" id="UP000177979"/>
    </source>
</evidence>
<evidence type="ECO:0000256" key="1">
    <source>
        <dbReference type="ARBA" id="ARBA00022723"/>
    </source>
</evidence>
<dbReference type="PANTHER" id="PTHR46124">
    <property type="entry name" value="D-AMINOACYL-TRNA DEACYLASE"/>
    <property type="match status" value="1"/>
</dbReference>